<feature type="transmembrane region" description="Helical" evidence="1">
    <location>
        <begin position="326"/>
        <end position="344"/>
    </location>
</feature>
<evidence type="ECO:0000313" key="2">
    <source>
        <dbReference type="EMBL" id="RHW37376.1"/>
    </source>
</evidence>
<organism evidence="2 3">
    <name type="scientific">Neobacillus notoginsengisoli</name>
    <dbReference type="NCBI Taxonomy" id="1578198"/>
    <lineage>
        <taxon>Bacteria</taxon>
        <taxon>Bacillati</taxon>
        <taxon>Bacillota</taxon>
        <taxon>Bacilli</taxon>
        <taxon>Bacillales</taxon>
        <taxon>Bacillaceae</taxon>
        <taxon>Neobacillus</taxon>
    </lineage>
</organism>
<name>A0A417YRJ9_9BACI</name>
<dbReference type="EMBL" id="QWEG01000010">
    <property type="protein sequence ID" value="RHW37376.1"/>
    <property type="molecule type" value="Genomic_DNA"/>
</dbReference>
<feature type="transmembrane region" description="Helical" evidence="1">
    <location>
        <begin position="150"/>
        <end position="171"/>
    </location>
</feature>
<keyword evidence="1" id="KW-1133">Transmembrane helix</keyword>
<dbReference type="OrthoDB" id="2448479at2"/>
<dbReference type="RefSeq" id="WP_118922411.1">
    <property type="nucleotide sequence ID" value="NZ_QWEG01000010.1"/>
</dbReference>
<sequence length="392" mass="44870">MIRKAIQPIGTDSFPQLNRSGKRLTGRSLFFKRYRTELKYQAGVIRSVLDWTIWVYLVLPGLVIGGFMYAEALEEPITGIPFQLVVIGLLLTTLGGSIRTMLEEADLLFLLQEKGILREMKKHAFIHSVTRGLMVAALIFGLVMPLLARGYMLGPFEIAALFFAVFAIKLLLMTMNKRIINKYIRIAATFLVLVAGIPFLLLLPAWMYGIVGILMSLVLFAYNWAGTESDHTFFRDIEIEAAERRKWTGMILHFSPEIEHPPSRQKKRPIMFPYSERIFKKRTPENGLLEIVLKSFFRNWKEVGSVLQMASITSFAIFSTPLLLKWGIYLFFLAFLSIWLDSSFKRMATSPFFQVVPYEKDITYTVWPRFRRIIFLPLAALLGILAAAASFL</sequence>
<proteinExistence type="predicted"/>
<feature type="transmembrane region" description="Helical" evidence="1">
    <location>
        <begin position="123"/>
        <end position="144"/>
    </location>
</feature>
<keyword evidence="1" id="KW-0472">Membrane</keyword>
<gene>
    <name evidence="2" type="ORF">D1B31_16585</name>
</gene>
<dbReference type="Proteomes" id="UP000284416">
    <property type="component" value="Unassembled WGS sequence"/>
</dbReference>
<reference evidence="2 3" key="1">
    <citation type="journal article" date="2017" name="Int. J. Syst. Evol. Microbiol.">
        <title>Bacillus notoginsengisoli sp. nov., a novel bacterium isolated from the rhizosphere of Panax notoginseng.</title>
        <authorList>
            <person name="Zhang M.Y."/>
            <person name="Cheng J."/>
            <person name="Cai Y."/>
            <person name="Zhang T.Y."/>
            <person name="Wu Y.Y."/>
            <person name="Manikprabhu D."/>
            <person name="Li W.J."/>
            <person name="Zhang Y.X."/>
        </authorList>
    </citation>
    <scope>NUCLEOTIDE SEQUENCE [LARGE SCALE GENOMIC DNA]</scope>
    <source>
        <strain evidence="2 3">JCM 30743</strain>
    </source>
</reference>
<dbReference type="AlphaFoldDB" id="A0A417YRJ9"/>
<evidence type="ECO:0000256" key="1">
    <source>
        <dbReference type="SAM" id="Phobius"/>
    </source>
</evidence>
<accession>A0A417YRJ9</accession>
<keyword evidence="1" id="KW-0812">Transmembrane</keyword>
<feature type="transmembrane region" description="Helical" evidence="1">
    <location>
        <begin position="183"/>
        <end position="200"/>
    </location>
</feature>
<dbReference type="Pfam" id="PF05975">
    <property type="entry name" value="EcsB"/>
    <property type="match status" value="1"/>
</dbReference>
<dbReference type="GO" id="GO:0016020">
    <property type="term" value="C:membrane"/>
    <property type="evidence" value="ECO:0007669"/>
    <property type="project" value="InterPro"/>
</dbReference>
<keyword evidence="3" id="KW-1185">Reference proteome</keyword>
<comment type="caution">
    <text evidence="2">The sequence shown here is derived from an EMBL/GenBank/DDBJ whole genome shotgun (WGS) entry which is preliminary data.</text>
</comment>
<feature type="transmembrane region" description="Helical" evidence="1">
    <location>
        <begin position="48"/>
        <end position="70"/>
    </location>
</feature>
<protein>
    <submittedName>
        <fullName evidence="2">Uncharacterized protein</fullName>
    </submittedName>
</protein>
<feature type="transmembrane region" description="Helical" evidence="1">
    <location>
        <begin position="373"/>
        <end position="391"/>
    </location>
</feature>
<evidence type="ECO:0000313" key="3">
    <source>
        <dbReference type="Proteomes" id="UP000284416"/>
    </source>
</evidence>
<feature type="transmembrane region" description="Helical" evidence="1">
    <location>
        <begin position="82"/>
        <end position="102"/>
    </location>
</feature>
<dbReference type="InterPro" id="IPR010288">
    <property type="entry name" value="EcsB_ABC"/>
</dbReference>